<proteinExistence type="predicted"/>
<gene>
    <name evidence="2" type="ORF">GO499_01045</name>
</gene>
<feature type="chain" id="PRO_5026875949" evidence="1">
    <location>
        <begin position="19"/>
        <end position="201"/>
    </location>
</feature>
<dbReference type="EMBL" id="CP046620">
    <property type="protein sequence ID" value="QHQ33864.1"/>
    <property type="molecule type" value="Genomic_DNA"/>
</dbReference>
<feature type="signal peptide" evidence="1">
    <location>
        <begin position="1"/>
        <end position="18"/>
    </location>
</feature>
<keyword evidence="3" id="KW-1185">Reference proteome</keyword>
<dbReference type="RefSeq" id="WP_161860435.1">
    <property type="nucleotide sequence ID" value="NZ_CP046620.1"/>
</dbReference>
<sequence length="201" mass="21869">MKTLLPALLLGLALPVSAQDIDLEALTAKIDARAGDYTTLGEILEGTDGQRALAAFDVMMESGNTTLAEIALTRSLAAPDRELRARALWEAISRRDGLVITVDTSEIDGNETALAVLAEWGGPIQTWPFYQKFPETQCINLYSRNDCYAGYNITISGLKLDIGYEKKIKGTFTLTEDGVLRGRIAPPAADNLTFPATIDFR</sequence>
<dbReference type="Proteomes" id="UP000464495">
    <property type="component" value="Chromosome"/>
</dbReference>
<protein>
    <submittedName>
        <fullName evidence="2">Uncharacterized protein</fullName>
    </submittedName>
</protein>
<evidence type="ECO:0000313" key="3">
    <source>
        <dbReference type="Proteomes" id="UP000464495"/>
    </source>
</evidence>
<keyword evidence="1" id="KW-0732">Signal</keyword>
<reference evidence="2 3" key="1">
    <citation type="submission" date="2019-12" db="EMBL/GenBank/DDBJ databases">
        <title>Complete genome sequence of Algicella marina strain 9Alg 56(T) isolated from the red alga Tichocarpus crinitus.</title>
        <authorList>
            <person name="Kim S.-G."/>
            <person name="Nedashkovskaya O.I."/>
        </authorList>
    </citation>
    <scope>NUCLEOTIDE SEQUENCE [LARGE SCALE GENOMIC DNA]</scope>
    <source>
        <strain evidence="2 3">9Alg 56</strain>
    </source>
</reference>
<evidence type="ECO:0000313" key="2">
    <source>
        <dbReference type="EMBL" id="QHQ33864.1"/>
    </source>
</evidence>
<organism evidence="2 3">
    <name type="scientific">Algicella marina</name>
    <dbReference type="NCBI Taxonomy" id="2683284"/>
    <lineage>
        <taxon>Bacteria</taxon>
        <taxon>Pseudomonadati</taxon>
        <taxon>Pseudomonadota</taxon>
        <taxon>Alphaproteobacteria</taxon>
        <taxon>Rhodobacterales</taxon>
        <taxon>Paracoccaceae</taxon>
        <taxon>Algicella</taxon>
    </lineage>
</organism>
<evidence type="ECO:0000256" key="1">
    <source>
        <dbReference type="SAM" id="SignalP"/>
    </source>
</evidence>
<dbReference type="KEGG" id="amaq:GO499_01045"/>
<dbReference type="AlphaFoldDB" id="A0A6P1ST68"/>
<name>A0A6P1ST68_9RHOB</name>
<accession>A0A6P1ST68</accession>